<name>A0AAW2ZCM1_9EUKA</name>
<reference evidence="1 2" key="1">
    <citation type="submission" date="2024-03" db="EMBL/GenBank/DDBJ databases">
        <title>The Acrasis kona genome and developmental transcriptomes reveal deep origins of eukaryotic multicellular pathways.</title>
        <authorList>
            <person name="Sheikh S."/>
            <person name="Fu C.-J."/>
            <person name="Brown M.W."/>
            <person name="Baldauf S.L."/>
        </authorList>
    </citation>
    <scope>NUCLEOTIDE SEQUENCE [LARGE SCALE GENOMIC DNA]</scope>
    <source>
        <strain evidence="1 2">ATCC MYA-3509</strain>
    </source>
</reference>
<evidence type="ECO:0000313" key="2">
    <source>
        <dbReference type="Proteomes" id="UP001431209"/>
    </source>
</evidence>
<comment type="caution">
    <text evidence="1">The sequence shown here is derived from an EMBL/GenBank/DDBJ whole genome shotgun (WGS) entry which is preliminary data.</text>
</comment>
<proteinExistence type="predicted"/>
<organism evidence="1 2">
    <name type="scientific">Acrasis kona</name>
    <dbReference type="NCBI Taxonomy" id="1008807"/>
    <lineage>
        <taxon>Eukaryota</taxon>
        <taxon>Discoba</taxon>
        <taxon>Heterolobosea</taxon>
        <taxon>Tetramitia</taxon>
        <taxon>Eutetramitia</taxon>
        <taxon>Acrasidae</taxon>
        <taxon>Acrasis</taxon>
    </lineage>
</organism>
<dbReference type="Proteomes" id="UP001431209">
    <property type="component" value="Unassembled WGS sequence"/>
</dbReference>
<accession>A0AAW2ZCM1</accession>
<protein>
    <submittedName>
        <fullName evidence="1">Uncharacterized protein</fullName>
    </submittedName>
</protein>
<dbReference type="AlphaFoldDB" id="A0AAW2ZCM1"/>
<keyword evidence="2" id="KW-1185">Reference proteome</keyword>
<sequence length="230" mass="26240">MLNLTRTLTQSSSRTPYVIIQKRYFLNIPKDGIIYSKATIVPFYDIVSDVEKVEAPVFEFSKVFKFKPSEIDPDVEPEHVKEYVNTKDPIAAKMAITVNKMIKIANKRIKQHFHAAAVVNNHNAIINPNIGLLEMRMDVDQNPFIYTKWVGTAETCVVEPGANALKVFEIQDELKKAKAMKDKQAMEKLNAELNELGVLYKIEYEKHKKINDTGDVNVVIPELKVGKKDY</sequence>
<gene>
    <name evidence="1" type="ORF">AKO1_012050</name>
</gene>
<evidence type="ECO:0000313" key="1">
    <source>
        <dbReference type="EMBL" id="KAL0486449.1"/>
    </source>
</evidence>
<dbReference type="EMBL" id="JAOPGA020001235">
    <property type="protein sequence ID" value="KAL0486449.1"/>
    <property type="molecule type" value="Genomic_DNA"/>
</dbReference>